<proteinExistence type="predicted"/>
<dbReference type="GO" id="GO:0006355">
    <property type="term" value="P:regulation of DNA-templated transcription"/>
    <property type="evidence" value="ECO:0007669"/>
    <property type="project" value="InterPro"/>
</dbReference>
<evidence type="ECO:0000313" key="9">
    <source>
        <dbReference type="Proteomes" id="UP000014148"/>
    </source>
</evidence>
<evidence type="ECO:0000256" key="4">
    <source>
        <dbReference type="PROSITE-ProRule" id="PRU01091"/>
    </source>
</evidence>
<dbReference type="EMBL" id="AJAK01000007">
    <property type="protein sequence ID" value="EOH80955.1"/>
    <property type="molecule type" value="Genomic_DNA"/>
</dbReference>
<dbReference type="Proteomes" id="UP000013783">
    <property type="component" value="Unassembled WGS sequence"/>
</dbReference>
<dbReference type="InterPro" id="IPR016032">
    <property type="entry name" value="Sig_transdc_resp-reg_C-effctor"/>
</dbReference>
<accession>R2RBB5</accession>
<dbReference type="RefSeq" id="WP_010739870.1">
    <property type="nucleotide sequence ID" value="NZ_KB946249.1"/>
</dbReference>
<keyword evidence="9" id="KW-1185">Reference proteome</keyword>
<dbReference type="EMBL" id="ASWA01000002">
    <property type="protein sequence ID" value="EOT69464.1"/>
    <property type="molecule type" value="Genomic_DNA"/>
</dbReference>
<dbReference type="InterPro" id="IPR036388">
    <property type="entry name" value="WH-like_DNA-bd_sf"/>
</dbReference>
<keyword evidence="1" id="KW-0805">Transcription regulation</keyword>
<dbReference type="Proteomes" id="UP000014148">
    <property type="component" value="Unassembled WGS sequence"/>
</dbReference>
<dbReference type="PATRIC" id="fig|1158601.3.peg.969"/>
<reference evidence="6 8" key="1">
    <citation type="submission" date="2013-02" db="EMBL/GenBank/DDBJ databases">
        <title>The Genome Sequence of Enterococcus malodoratus ATCC_43197.</title>
        <authorList>
            <consortium name="The Broad Institute Genome Sequencing Platform"/>
            <consortium name="The Broad Institute Genome Sequencing Center for Infectious Disease"/>
            <person name="Earl A.M."/>
            <person name="Gilmore M.S."/>
            <person name="Lebreton F."/>
            <person name="Walker B."/>
            <person name="Young S.K."/>
            <person name="Zeng Q."/>
            <person name="Gargeya S."/>
            <person name="Fitzgerald M."/>
            <person name="Haas B."/>
            <person name="Abouelleil A."/>
            <person name="Alvarado L."/>
            <person name="Arachchi H.M."/>
            <person name="Berlin A.M."/>
            <person name="Chapman S.B."/>
            <person name="Dewar J."/>
            <person name="Goldberg J."/>
            <person name="Griggs A."/>
            <person name="Gujja S."/>
            <person name="Hansen M."/>
            <person name="Howarth C."/>
            <person name="Imamovic A."/>
            <person name="Larimer J."/>
            <person name="McCowan C."/>
            <person name="Murphy C."/>
            <person name="Neiman D."/>
            <person name="Pearson M."/>
            <person name="Priest M."/>
            <person name="Roberts A."/>
            <person name="Saif S."/>
            <person name="Shea T."/>
            <person name="Sisk P."/>
            <person name="Sykes S."/>
            <person name="Wortman J."/>
            <person name="Nusbaum C."/>
            <person name="Birren B."/>
        </authorList>
    </citation>
    <scope>NUCLEOTIDE SEQUENCE [LARGE SCALE GENOMIC DNA]</scope>
    <source>
        <strain evidence="6 8">ATCC 43197</strain>
    </source>
</reference>
<evidence type="ECO:0000259" key="5">
    <source>
        <dbReference type="PROSITE" id="PS51755"/>
    </source>
</evidence>
<gene>
    <name evidence="7" type="ORF">I585_00930</name>
    <name evidence="6" type="ORF">UAI_00999</name>
</gene>
<dbReference type="SMART" id="SM00862">
    <property type="entry name" value="Trans_reg_C"/>
    <property type="match status" value="1"/>
</dbReference>
<evidence type="ECO:0000313" key="6">
    <source>
        <dbReference type="EMBL" id="EOH80955.1"/>
    </source>
</evidence>
<comment type="caution">
    <text evidence="6">The sequence shown here is derived from an EMBL/GenBank/DDBJ whole genome shotgun (WGS) entry which is preliminary data.</text>
</comment>
<protein>
    <recommendedName>
        <fullName evidence="5">OmpR/PhoB-type domain-containing protein</fullName>
    </recommendedName>
</protein>
<dbReference type="Gene3D" id="1.10.10.10">
    <property type="entry name" value="Winged helix-like DNA-binding domain superfamily/Winged helix DNA-binding domain"/>
    <property type="match status" value="1"/>
</dbReference>
<evidence type="ECO:0000313" key="7">
    <source>
        <dbReference type="EMBL" id="EOT69464.1"/>
    </source>
</evidence>
<evidence type="ECO:0000313" key="8">
    <source>
        <dbReference type="Proteomes" id="UP000013783"/>
    </source>
</evidence>
<dbReference type="SUPFAM" id="SSF46894">
    <property type="entry name" value="C-terminal effector domain of the bipartite response regulators"/>
    <property type="match status" value="1"/>
</dbReference>
<dbReference type="CDD" id="cd00383">
    <property type="entry name" value="trans_reg_C"/>
    <property type="match status" value="1"/>
</dbReference>
<evidence type="ECO:0000256" key="2">
    <source>
        <dbReference type="ARBA" id="ARBA00023125"/>
    </source>
</evidence>
<evidence type="ECO:0000256" key="3">
    <source>
        <dbReference type="ARBA" id="ARBA00023163"/>
    </source>
</evidence>
<dbReference type="STRING" id="71451.RV07_GL002957"/>
<dbReference type="eggNOG" id="COG0745">
    <property type="taxonomic scope" value="Bacteria"/>
</dbReference>
<feature type="DNA-binding region" description="OmpR/PhoB-type" evidence="4">
    <location>
        <begin position="120"/>
        <end position="223"/>
    </location>
</feature>
<name>R2RBB5_9ENTE</name>
<dbReference type="OrthoDB" id="2191990at2"/>
<evidence type="ECO:0000256" key="1">
    <source>
        <dbReference type="ARBA" id="ARBA00023015"/>
    </source>
</evidence>
<feature type="domain" description="OmpR/PhoB-type" evidence="5">
    <location>
        <begin position="120"/>
        <end position="223"/>
    </location>
</feature>
<dbReference type="GO" id="GO:0003677">
    <property type="term" value="F:DNA binding"/>
    <property type="evidence" value="ECO:0007669"/>
    <property type="project" value="UniProtKB-UniRule"/>
</dbReference>
<organism evidence="6 8">
    <name type="scientific">Enterococcus malodoratus ATCC 43197</name>
    <dbReference type="NCBI Taxonomy" id="1158601"/>
    <lineage>
        <taxon>Bacteria</taxon>
        <taxon>Bacillati</taxon>
        <taxon>Bacillota</taxon>
        <taxon>Bacilli</taxon>
        <taxon>Lactobacillales</taxon>
        <taxon>Enterococcaceae</taxon>
        <taxon>Enterococcus</taxon>
    </lineage>
</organism>
<dbReference type="GO" id="GO:0000160">
    <property type="term" value="P:phosphorelay signal transduction system"/>
    <property type="evidence" value="ECO:0007669"/>
    <property type="project" value="InterPro"/>
</dbReference>
<keyword evidence="3" id="KW-0804">Transcription</keyword>
<dbReference type="PROSITE" id="PS51755">
    <property type="entry name" value="OMPR_PHOB"/>
    <property type="match status" value="1"/>
</dbReference>
<dbReference type="AlphaFoldDB" id="R2RBB5"/>
<keyword evidence="2 4" id="KW-0238">DNA-binding</keyword>
<reference evidence="7 9" key="2">
    <citation type="submission" date="2013-03" db="EMBL/GenBank/DDBJ databases">
        <title>The Genome Sequence of Enterococcus malodoratus ATCC_43197 (PacBio/Illumina hybrid assembly).</title>
        <authorList>
            <consortium name="The Broad Institute Genomics Platform"/>
            <consortium name="The Broad Institute Genome Sequencing Center for Infectious Disease"/>
            <person name="Earl A."/>
            <person name="Russ C."/>
            <person name="Gilmore M."/>
            <person name="Surin D."/>
            <person name="Walker B."/>
            <person name="Young S."/>
            <person name="Zeng Q."/>
            <person name="Gargeya S."/>
            <person name="Fitzgerald M."/>
            <person name="Haas B."/>
            <person name="Abouelleil A."/>
            <person name="Allen A.W."/>
            <person name="Alvarado L."/>
            <person name="Arachchi H.M."/>
            <person name="Berlin A.M."/>
            <person name="Chapman S.B."/>
            <person name="Gainer-Dewar J."/>
            <person name="Goldberg J."/>
            <person name="Griggs A."/>
            <person name="Gujja S."/>
            <person name="Hansen M."/>
            <person name="Howarth C."/>
            <person name="Imamovic A."/>
            <person name="Ireland A."/>
            <person name="Larimer J."/>
            <person name="McCowan C."/>
            <person name="Murphy C."/>
            <person name="Pearson M."/>
            <person name="Poon T.W."/>
            <person name="Priest M."/>
            <person name="Roberts A."/>
            <person name="Saif S."/>
            <person name="Shea T."/>
            <person name="Sisk P."/>
            <person name="Sykes S."/>
            <person name="Wortman J."/>
            <person name="Nusbaum C."/>
            <person name="Birren B."/>
        </authorList>
    </citation>
    <scope>NUCLEOTIDE SEQUENCE [LARGE SCALE GENOMIC DNA]</scope>
    <source>
        <strain evidence="7 9">ATCC 43197</strain>
    </source>
</reference>
<dbReference type="InterPro" id="IPR001867">
    <property type="entry name" value="OmpR/PhoB-type_DNA-bd"/>
</dbReference>
<sequence length="228" mass="26452">MGHVLILTRNILSDGELQERLQYLNYEVFCSSSLFEYLIQNQTYPELMNHFQIIIFSETVSNAEINFLLPRFENKKNLLFRKVGEVSDSEELLTVKEVTTINLTMDSLREKLMNSKFLRSEQAGFRKAGIDSSFGQKIKIPEQMDQLNLSKLEEKVFNELYYSNGEVITREALCDKIWGTGVTNSHLSHLSSIVKKLRKKIEKMNLTEEAIKTVWGEGYQLSPDFYTE</sequence>
<dbReference type="Pfam" id="PF00486">
    <property type="entry name" value="Trans_reg_C"/>
    <property type="match status" value="1"/>
</dbReference>